<keyword evidence="3" id="KW-1133">Transmembrane helix</keyword>
<proteinExistence type="inferred from homology"/>
<dbReference type="PANTHER" id="PTHR43245:SF51">
    <property type="entry name" value="SHORT CHAIN DEHYDROGENASE_REDUCTASE FAMILY 42E, MEMBER 2"/>
    <property type="match status" value="1"/>
</dbReference>
<dbReference type="PROSITE" id="PS51257">
    <property type="entry name" value="PROKAR_LIPOPROTEIN"/>
    <property type="match status" value="1"/>
</dbReference>
<name>A0A8K0WC79_9HYPO</name>
<comment type="similarity">
    <text evidence="1">Belongs to the 3-beta-HSD family.</text>
</comment>
<keyword evidence="2" id="KW-0560">Oxidoreductase</keyword>
<sequence>MIGKMTETQPTPPLIASSLVVGGCGFLGYHLVRGLLEDHECDEVYVFDRDVSRNRHEKAAYFKGDITDSGLLRQVIDQVRPSVIFHCASPVAALPASRDGEFYATNVKGTELLLKQATESDVRAFVLTSSVDVYASPPFTDADETYPLWSPLDKSNEYNRTKAIGDVLVREANGPRLRTVALRPGHAYGERHIQGMVEVLDTCDGDKKLVQVGDGKNLMEVVSGENNAIAHILAAKALLDPRRAGGKVDGEAFNVSDGHPVPFWHHISVIWKASRGEDALKDVIVLPAWIMIVVVLAAEWLFWIFTLNTIKPPVQLRRVSMEYCIYTHTHSIEKARKRLLFNPVSDHDDVVEKSAKWMLKYRESMKQKAE</sequence>
<dbReference type="InterPro" id="IPR050177">
    <property type="entry name" value="Lipid_A_modif_metabolic_enz"/>
</dbReference>
<gene>
    <name evidence="5" type="ORF">BKA59DRAFT_476325</name>
</gene>
<evidence type="ECO:0000313" key="6">
    <source>
        <dbReference type="Proteomes" id="UP000813427"/>
    </source>
</evidence>
<reference evidence="5" key="1">
    <citation type="journal article" date="2021" name="Nat. Commun.">
        <title>Genetic determinants of endophytism in the Arabidopsis root mycobiome.</title>
        <authorList>
            <person name="Mesny F."/>
            <person name="Miyauchi S."/>
            <person name="Thiergart T."/>
            <person name="Pickel B."/>
            <person name="Atanasova L."/>
            <person name="Karlsson M."/>
            <person name="Huettel B."/>
            <person name="Barry K.W."/>
            <person name="Haridas S."/>
            <person name="Chen C."/>
            <person name="Bauer D."/>
            <person name="Andreopoulos W."/>
            <person name="Pangilinan J."/>
            <person name="LaButti K."/>
            <person name="Riley R."/>
            <person name="Lipzen A."/>
            <person name="Clum A."/>
            <person name="Drula E."/>
            <person name="Henrissat B."/>
            <person name="Kohler A."/>
            <person name="Grigoriev I.V."/>
            <person name="Martin F.M."/>
            <person name="Hacquard S."/>
        </authorList>
    </citation>
    <scope>NUCLEOTIDE SEQUENCE</scope>
    <source>
        <strain evidence="5">MPI-SDFR-AT-0068</strain>
    </source>
</reference>
<evidence type="ECO:0000259" key="4">
    <source>
        <dbReference type="Pfam" id="PF01073"/>
    </source>
</evidence>
<feature type="transmembrane region" description="Helical" evidence="3">
    <location>
        <begin position="283"/>
        <end position="305"/>
    </location>
</feature>
<accession>A0A8K0WC79</accession>
<dbReference type="PANTHER" id="PTHR43245">
    <property type="entry name" value="BIFUNCTIONAL POLYMYXIN RESISTANCE PROTEIN ARNA"/>
    <property type="match status" value="1"/>
</dbReference>
<protein>
    <recommendedName>
        <fullName evidence="4">3-beta hydroxysteroid dehydrogenase/isomerase domain-containing protein</fullName>
    </recommendedName>
</protein>
<feature type="domain" description="3-beta hydroxysteroid dehydrogenase/isomerase" evidence="4">
    <location>
        <begin position="19"/>
        <end position="274"/>
    </location>
</feature>
<dbReference type="Pfam" id="PF01073">
    <property type="entry name" value="3Beta_HSD"/>
    <property type="match status" value="1"/>
</dbReference>
<dbReference type="SUPFAM" id="SSF51735">
    <property type="entry name" value="NAD(P)-binding Rossmann-fold domains"/>
    <property type="match status" value="1"/>
</dbReference>
<evidence type="ECO:0000256" key="3">
    <source>
        <dbReference type="SAM" id="Phobius"/>
    </source>
</evidence>
<dbReference type="InterPro" id="IPR036291">
    <property type="entry name" value="NAD(P)-bd_dom_sf"/>
</dbReference>
<evidence type="ECO:0000256" key="1">
    <source>
        <dbReference type="ARBA" id="ARBA00009219"/>
    </source>
</evidence>
<evidence type="ECO:0000256" key="2">
    <source>
        <dbReference type="ARBA" id="ARBA00023002"/>
    </source>
</evidence>
<keyword evidence="6" id="KW-1185">Reference proteome</keyword>
<comment type="caution">
    <text evidence="5">The sequence shown here is derived from an EMBL/GenBank/DDBJ whole genome shotgun (WGS) entry which is preliminary data.</text>
</comment>
<dbReference type="Proteomes" id="UP000813427">
    <property type="component" value="Unassembled WGS sequence"/>
</dbReference>
<dbReference type="EMBL" id="JAGPXF010000004">
    <property type="protein sequence ID" value="KAH7245796.1"/>
    <property type="molecule type" value="Genomic_DNA"/>
</dbReference>
<dbReference type="GO" id="GO:0016616">
    <property type="term" value="F:oxidoreductase activity, acting on the CH-OH group of donors, NAD or NADP as acceptor"/>
    <property type="evidence" value="ECO:0007669"/>
    <property type="project" value="InterPro"/>
</dbReference>
<dbReference type="InterPro" id="IPR002225">
    <property type="entry name" value="3Beta_OHSteriod_DH/Estase"/>
</dbReference>
<organism evidence="5 6">
    <name type="scientific">Fusarium tricinctum</name>
    <dbReference type="NCBI Taxonomy" id="61284"/>
    <lineage>
        <taxon>Eukaryota</taxon>
        <taxon>Fungi</taxon>
        <taxon>Dikarya</taxon>
        <taxon>Ascomycota</taxon>
        <taxon>Pezizomycotina</taxon>
        <taxon>Sordariomycetes</taxon>
        <taxon>Hypocreomycetidae</taxon>
        <taxon>Hypocreales</taxon>
        <taxon>Nectriaceae</taxon>
        <taxon>Fusarium</taxon>
        <taxon>Fusarium tricinctum species complex</taxon>
    </lineage>
</organism>
<dbReference type="OrthoDB" id="10058185at2759"/>
<dbReference type="Gene3D" id="3.40.50.720">
    <property type="entry name" value="NAD(P)-binding Rossmann-like Domain"/>
    <property type="match status" value="1"/>
</dbReference>
<dbReference type="GO" id="GO:0006694">
    <property type="term" value="P:steroid biosynthetic process"/>
    <property type="evidence" value="ECO:0007669"/>
    <property type="project" value="InterPro"/>
</dbReference>
<dbReference type="AlphaFoldDB" id="A0A8K0WC79"/>
<keyword evidence="3" id="KW-0472">Membrane</keyword>
<keyword evidence="3" id="KW-0812">Transmembrane</keyword>
<evidence type="ECO:0000313" key="5">
    <source>
        <dbReference type="EMBL" id="KAH7245796.1"/>
    </source>
</evidence>